<accession>A0A645FWP1</accession>
<organism evidence="1">
    <name type="scientific">bioreactor metagenome</name>
    <dbReference type="NCBI Taxonomy" id="1076179"/>
    <lineage>
        <taxon>unclassified sequences</taxon>
        <taxon>metagenomes</taxon>
        <taxon>ecological metagenomes</taxon>
    </lineage>
</organism>
<dbReference type="EMBL" id="VSSQ01066285">
    <property type="protein sequence ID" value="MPN18865.1"/>
    <property type="molecule type" value="Genomic_DNA"/>
</dbReference>
<protein>
    <submittedName>
        <fullName evidence="1">Uncharacterized protein</fullName>
    </submittedName>
</protein>
<gene>
    <name evidence="1" type="ORF">SDC9_166230</name>
</gene>
<evidence type="ECO:0000313" key="1">
    <source>
        <dbReference type="EMBL" id="MPN18865.1"/>
    </source>
</evidence>
<dbReference type="AlphaFoldDB" id="A0A645FWP1"/>
<comment type="caution">
    <text evidence="1">The sequence shown here is derived from an EMBL/GenBank/DDBJ whole genome shotgun (WGS) entry which is preliminary data.</text>
</comment>
<name>A0A645FWP1_9ZZZZ</name>
<sequence>MKVYLGFDGDDELMAVMDQWEKMIVNRHLQLVLPHLKTQADGIVIVRTLIHLLENLIEGIVVKNRYLPKDEIREELSTILAEKIIK</sequence>
<proteinExistence type="predicted"/>
<reference evidence="1" key="1">
    <citation type="submission" date="2019-08" db="EMBL/GenBank/DDBJ databases">
        <authorList>
            <person name="Kucharzyk K."/>
            <person name="Murdoch R.W."/>
            <person name="Higgins S."/>
            <person name="Loffler F."/>
        </authorList>
    </citation>
    <scope>NUCLEOTIDE SEQUENCE</scope>
</reference>